<organism evidence="2">
    <name type="scientific">Zea mays</name>
    <name type="common">Maize</name>
    <dbReference type="NCBI Taxonomy" id="4577"/>
    <lineage>
        <taxon>Eukaryota</taxon>
        <taxon>Viridiplantae</taxon>
        <taxon>Streptophyta</taxon>
        <taxon>Embryophyta</taxon>
        <taxon>Tracheophyta</taxon>
        <taxon>Spermatophyta</taxon>
        <taxon>Magnoliopsida</taxon>
        <taxon>Liliopsida</taxon>
        <taxon>Poales</taxon>
        <taxon>Poaceae</taxon>
        <taxon>PACMAD clade</taxon>
        <taxon>Panicoideae</taxon>
        <taxon>Andropogonodae</taxon>
        <taxon>Andropogoneae</taxon>
        <taxon>Tripsacinae</taxon>
        <taxon>Zea</taxon>
    </lineage>
</organism>
<dbReference type="SUPFAM" id="SSF81383">
    <property type="entry name" value="F-box domain"/>
    <property type="match status" value="1"/>
</dbReference>
<dbReference type="Gene3D" id="1.20.1280.50">
    <property type="match status" value="1"/>
</dbReference>
<evidence type="ECO:0000313" key="2">
    <source>
        <dbReference type="EMBL" id="PWZ37081.1"/>
    </source>
</evidence>
<dbReference type="OrthoDB" id="591557at2759"/>
<evidence type="ECO:0000259" key="1">
    <source>
        <dbReference type="Pfam" id="PF08268"/>
    </source>
</evidence>
<protein>
    <recommendedName>
        <fullName evidence="1">F-box associated beta-propeller type 3 domain-containing protein</fullName>
    </recommendedName>
</protein>
<dbReference type="NCBIfam" id="TIGR01640">
    <property type="entry name" value="F_box_assoc_1"/>
    <property type="match status" value="1"/>
</dbReference>
<gene>
    <name evidence="2" type="ORF">Zm00014a_004688</name>
</gene>
<feature type="domain" description="F-box associated beta-propeller type 3" evidence="1">
    <location>
        <begin position="103"/>
        <end position="291"/>
    </location>
</feature>
<sequence length="397" mass="44474">MAEAAGGGPLLPEELIIWEILTRLPAKPLLRCRAVCLSWCRRLTSDAKFLLAHHRRQPSLPLLTEGDRSTEERRIDALDYRTGERRPIARTTGRTAANGDDLNVLASCEGLLILLANGGLQICNPATRQRAPLTLLHGAYCISALYPHIPSRSYRVLCCFERAEDGHAVYHVHTVGSRELRCVGEPPAPWASGDMVMAMPMMVYLHPHVVADSRIYWQPVKLPVGNGKVNNMLVFDTMTESFQQLLSPVEGPFLELFQMNSGALGLYHCRSGKVDLWVLQDHGSWSWSMNHRIKLDVMFFSLLPVLDPEGDVLVLSKRGETGILWQHLHHISGVNGSLLALYQWSAYLKLSRHRLKESLVHHDFFSMEGNEGGVDEKPLFDGLSTVALLRDDNSEPH</sequence>
<dbReference type="InterPro" id="IPR050796">
    <property type="entry name" value="SCF_F-box_component"/>
</dbReference>
<dbReference type="AlphaFoldDB" id="A0A8J8YJ35"/>
<dbReference type="OMA" id="CCFERAE"/>
<dbReference type="HOGENOM" id="CLU_032609_3_0_1"/>
<dbReference type="InterPro" id="IPR013187">
    <property type="entry name" value="F-box-assoc_dom_typ3"/>
</dbReference>
<dbReference type="KEGG" id="zma:100193452"/>
<dbReference type="PANTHER" id="PTHR31672:SF2">
    <property type="entry name" value="F-BOX DOMAIN-CONTAINING PROTEIN"/>
    <property type="match status" value="1"/>
</dbReference>
<dbReference type="PANTHER" id="PTHR31672">
    <property type="entry name" value="BNACNNG10540D PROTEIN"/>
    <property type="match status" value="1"/>
</dbReference>
<dbReference type="EMBL" id="NCVQ01000003">
    <property type="protein sequence ID" value="PWZ37081.1"/>
    <property type="molecule type" value="Genomic_DNA"/>
</dbReference>
<name>A0A8J8YJ35_MAIZE</name>
<dbReference type="Pfam" id="PF08268">
    <property type="entry name" value="FBA_3"/>
    <property type="match status" value="1"/>
</dbReference>
<dbReference type="Proteomes" id="UP000251960">
    <property type="component" value="Chromosome 2"/>
</dbReference>
<dbReference type="InterPro" id="IPR036047">
    <property type="entry name" value="F-box-like_dom_sf"/>
</dbReference>
<reference evidence="2" key="1">
    <citation type="journal article" date="2018" name="Nat. Genet.">
        <title>Extensive intraspecific gene order and gene structural variations between Mo17 and other maize genomes.</title>
        <authorList>
            <person name="Sun S."/>
            <person name="Zhou Y."/>
            <person name="Chen J."/>
            <person name="Shi J."/>
            <person name="Zhao H."/>
            <person name="Zhao H."/>
            <person name="Song W."/>
            <person name="Zhang M."/>
            <person name="Cui Y."/>
            <person name="Dong X."/>
            <person name="Liu H."/>
            <person name="Ma X."/>
            <person name="Jiao Y."/>
            <person name="Wang B."/>
            <person name="Wei X."/>
            <person name="Stein J.C."/>
            <person name="Glaubitz J.C."/>
            <person name="Lu F."/>
            <person name="Yu G."/>
            <person name="Liang C."/>
            <person name="Fengler K."/>
            <person name="Li B."/>
            <person name="Rafalski A."/>
            <person name="Schnable P.S."/>
            <person name="Ware D.H."/>
            <person name="Buckler E.S."/>
            <person name="Lai J."/>
        </authorList>
    </citation>
    <scope>NUCLEOTIDE SEQUENCE [LARGE SCALE GENOMIC DNA]</scope>
    <source>
        <tissue evidence="2">Seedling</tissue>
    </source>
</reference>
<dbReference type="InterPro" id="IPR017451">
    <property type="entry name" value="F-box-assoc_interact_dom"/>
</dbReference>
<proteinExistence type="predicted"/>
<accession>A0A8J8YJ35</accession>
<comment type="caution">
    <text evidence="2">The sequence shown here is derived from an EMBL/GenBank/DDBJ whole genome shotgun (WGS) entry which is preliminary data.</text>
</comment>